<dbReference type="AlphaFoldDB" id="A0A0R2K658"/>
<feature type="transmembrane region" description="Helical" evidence="1">
    <location>
        <begin position="183"/>
        <end position="202"/>
    </location>
</feature>
<dbReference type="OrthoDB" id="9759607at2"/>
<keyword evidence="1" id="KW-0472">Membrane</keyword>
<feature type="transmembrane region" description="Helical" evidence="1">
    <location>
        <begin position="12"/>
        <end position="32"/>
    </location>
</feature>
<evidence type="ECO:0000259" key="2">
    <source>
        <dbReference type="PROSITE" id="PS50887"/>
    </source>
</evidence>
<dbReference type="PROSITE" id="PS50887">
    <property type="entry name" value="GGDEF"/>
    <property type="match status" value="1"/>
</dbReference>
<keyword evidence="1" id="KW-0812">Transmembrane</keyword>
<dbReference type="GO" id="GO:0043709">
    <property type="term" value="P:cell adhesion involved in single-species biofilm formation"/>
    <property type="evidence" value="ECO:0007669"/>
    <property type="project" value="TreeGrafter"/>
</dbReference>
<dbReference type="GO" id="GO:1902201">
    <property type="term" value="P:negative regulation of bacterial-type flagellum-dependent cell motility"/>
    <property type="evidence" value="ECO:0007669"/>
    <property type="project" value="TreeGrafter"/>
</dbReference>
<gene>
    <name evidence="3" type="ORF">IV87_GL001369</name>
</gene>
<evidence type="ECO:0000313" key="3">
    <source>
        <dbReference type="EMBL" id="KRN83334.1"/>
    </source>
</evidence>
<dbReference type="InterPro" id="IPR000160">
    <property type="entry name" value="GGDEF_dom"/>
</dbReference>
<proteinExistence type="predicted"/>
<evidence type="ECO:0000313" key="4">
    <source>
        <dbReference type="Proteomes" id="UP000051749"/>
    </source>
</evidence>
<dbReference type="InterPro" id="IPR043128">
    <property type="entry name" value="Rev_trsase/Diguanyl_cyclase"/>
</dbReference>
<feature type="transmembrane region" description="Helical" evidence="1">
    <location>
        <begin position="151"/>
        <end position="171"/>
    </location>
</feature>
<dbReference type="InterPro" id="IPR029787">
    <property type="entry name" value="Nucleotide_cyclase"/>
</dbReference>
<accession>A0A0R2K658</accession>
<evidence type="ECO:0000256" key="1">
    <source>
        <dbReference type="SAM" id="Phobius"/>
    </source>
</evidence>
<feature type="transmembrane region" description="Helical" evidence="1">
    <location>
        <begin position="53"/>
        <end position="73"/>
    </location>
</feature>
<dbReference type="InterPro" id="IPR050469">
    <property type="entry name" value="Diguanylate_Cyclase"/>
</dbReference>
<sequence>MIEMTQTNWFLSPLFTGIFVTLGVIVFFQILARLIISHYGNLSQTVNYLTGRLAVFSVIYFSILGVYFEYIVARQGHDLGFVDFRLLLLFYVTIYLSRWSSNIIIAMSFLARIVLWGFTPGTFYFFITTLVIYLLTIGLIAIAHKHHLPQIILIGSLDLVVGALWLIFNYLQLPYFGSVTNNIALFNWISFIIMNAVLEFGIRHLNQENNYLTHLSRQASTDPLTKLNNYLIFKDDFETQYTEFQHSSQPLTMVALDIDYFKRVNDEHGHLAGNEILQWSPRF</sequence>
<feature type="domain" description="GGDEF" evidence="2">
    <location>
        <begin position="249"/>
        <end position="283"/>
    </location>
</feature>
<dbReference type="PANTHER" id="PTHR45138">
    <property type="entry name" value="REGULATORY COMPONENTS OF SENSORY TRANSDUCTION SYSTEM"/>
    <property type="match status" value="1"/>
</dbReference>
<dbReference type="EMBL" id="JQBY01000003">
    <property type="protein sequence ID" value="KRN83334.1"/>
    <property type="molecule type" value="Genomic_DNA"/>
</dbReference>
<dbReference type="NCBIfam" id="TIGR00254">
    <property type="entry name" value="GGDEF"/>
    <property type="match status" value="1"/>
</dbReference>
<feature type="transmembrane region" description="Helical" evidence="1">
    <location>
        <begin position="125"/>
        <end position="144"/>
    </location>
</feature>
<dbReference type="Pfam" id="PF00990">
    <property type="entry name" value="GGDEF"/>
    <property type="match status" value="1"/>
</dbReference>
<dbReference type="GO" id="GO:0052621">
    <property type="term" value="F:diguanylate cyclase activity"/>
    <property type="evidence" value="ECO:0007669"/>
    <property type="project" value="TreeGrafter"/>
</dbReference>
<reference evidence="3 4" key="1">
    <citation type="journal article" date="2015" name="Genome Announc.">
        <title>Expanding the biotechnology potential of lactobacilli through comparative genomics of 213 strains and associated genera.</title>
        <authorList>
            <person name="Sun Z."/>
            <person name="Harris H.M."/>
            <person name="McCann A."/>
            <person name="Guo C."/>
            <person name="Argimon S."/>
            <person name="Zhang W."/>
            <person name="Yang X."/>
            <person name="Jeffery I.B."/>
            <person name="Cooney J.C."/>
            <person name="Kagawa T.F."/>
            <person name="Liu W."/>
            <person name="Song Y."/>
            <person name="Salvetti E."/>
            <person name="Wrobel A."/>
            <person name="Rasinkangas P."/>
            <person name="Parkhill J."/>
            <person name="Rea M.C."/>
            <person name="O'Sullivan O."/>
            <person name="Ritari J."/>
            <person name="Douillard F.P."/>
            <person name="Paul Ross R."/>
            <person name="Yang R."/>
            <person name="Briner A.E."/>
            <person name="Felis G.E."/>
            <person name="de Vos W.M."/>
            <person name="Barrangou R."/>
            <person name="Klaenhammer T.R."/>
            <person name="Caufield P.W."/>
            <person name="Cui Y."/>
            <person name="Zhang H."/>
            <person name="O'Toole P.W."/>
        </authorList>
    </citation>
    <scope>NUCLEOTIDE SEQUENCE [LARGE SCALE GENOMIC DNA]</scope>
    <source>
        <strain evidence="3 4">DSM 22301</strain>
    </source>
</reference>
<dbReference type="GO" id="GO:0005886">
    <property type="term" value="C:plasma membrane"/>
    <property type="evidence" value="ECO:0007669"/>
    <property type="project" value="TreeGrafter"/>
</dbReference>
<dbReference type="Proteomes" id="UP000051749">
    <property type="component" value="Unassembled WGS sequence"/>
</dbReference>
<dbReference type="SUPFAM" id="SSF55073">
    <property type="entry name" value="Nucleotide cyclase"/>
    <property type="match status" value="1"/>
</dbReference>
<dbReference type="PATRIC" id="fig|319653.3.peg.1387"/>
<organism evidence="3 4">
    <name type="scientific">Pediococcus ethanolidurans</name>
    <dbReference type="NCBI Taxonomy" id="319653"/>
    <lineage>
        <taxon>Bacteria</taxon>
        <taxon>Bacillati</taxon>
        <taxon>Bacillota</taxon>
        <taxon>Bacilli</taxon>
        <taxon>Lactobacillales</taxon>
        <taxon>Lactobacillaceae</taxon>
        <taxon>Pediococcus</taxon>
    </lineage>
</organism>
<dbReference type="Gene3D" id="3.30.70.270">
    <property type="match status" value="1"/>
</dbReference>
<dbReference type="STRING" id="319653.SAMN04487973_1047"/>
<protein>
    <recommendedName>
        <fullName evidence="2">GGDEF domain-containing protein</fullName>
    </recommendedName>
</protein>
<dbReference type="PANTHER" id="PTHR45138:SF9">
    <property type="entry name" value="DIGUANYLATE CYCLASE DGCM-RELATED"/>
    <property type="match status" value="1"/>
</dbReference>
<comment type="caution">
    <text evidence="3">The sequence shown here is derived from an EMBL/GenBank/DDBJ whole genome shotgun (WGS) entry which is preliminary data.</text>
</comment>
<name>A0A0R2K658_9LACO</name>
<keyword evidence="1" id="KW-1133">Transmembrane helix</keyword>